<dbReference type="InterPro" id="IPR001841">
    <property type="entry name" value="Znf_RING"/>
</dbReference>
<proteinExistence type="predicted"/>
<dbReference type="PROSITE" id="PS50089">
    <property type="entry name" value="ZF_RING_2"/>
    <property type="match status" value="1"/>
</dbReference>
<dbReference type="InterPro" id="IPR017907">
    <property type="entry name" value="Znf_RING_CS"/>
</dbReference>
<dbReference type="InterPro" id="IPR047153">
    <property type="entry name" value="TRIM45/56/19-like"/>
</dbReference>
<gene>
    <name evidence="8" type="ORF">BJG266_LOCUS14551</name>
    <name evidence="7" type="ORF">QVE165_LOCUS11319</name>
</gene>
<evidence type="ECO:0000256" key="2">
    <source>
        <dbReference type="ARBA" id="ARBA00022771"/>
    </source>
</evidence>
<dbReference type="SUPFAM" id="SSF57850">
    <property type="entry name" value="RING/U-box"/>
    <property type="match status" value="1"/>
</dbReference>
<dbReference type="Proteomes" id="UP000663832">
    <property type="component" value="Unassembled WGS sequence"/>
</dbReference>
<sequence>MASKSASNQQHKDIDRLISCAICLDYFVDPRLLPCSHTYCLGCIRKIACANSGQFECPMRDGTNIKTNHIDSLPMNRAVRDMVEVLSQMVDVTDQNRQSYSDESDYPAASALVVPKNPTMPYQPPSKTQSRPKAESQEFAVPDACKRLDCKGDPCAKCYKCRDWHFNGDQKQWNWVCNHKNWEDADIKLWVNDGYRLKFFKKRDAGYKLFTLHISATCTYYDDNYSFSVDHYLYAYGRDSFFGHVCLCDKH</sequence>
<comment type="caution">
    <text evidence="7">The sequence shown here is derived from an EMBL/GenBank/DDBJ whole genome shotgun (WGS) entry which is preliminary data.</text>
</comment>
<evidence type="ECO:0000259" key="6">
    <source>
        <dbReference type="PROSITE" id="PS50089"/>
    </source>
</evidence>
<dbReference type="Gene3D" id="3.30.40.10">
    <property type="entry name" value="Zinc/RING finger domain, C3HC4 (zinc finger)"/>
    <property type="match status" value="1"/>
</dbReference>
<dbReference type="Pfam" id="PF13445">
    <property type="entry name" value="zf-RING_UBOX"/>
    <property type="match status" value="1"/>
</dbReference>
<evidence type="ECO:0000256" key="4">
    <source>
        <dbReference type="PROSITE-ProRule" id="PRU00175"/>
    </source>
</evidence>
<dbReference type="PANTHER" id="PTHR25462:SF296">
    <property type="entry name" value="MEIOTIC P26, ISOFORM F"/>
    <property type="match status" value="1"/>
</dbReference>
<evidence type="ECO:0000313" key="8">
    <source>
        <dbReference type="EMBL" id="CAF0975046.1"/>
    </source>
</evidence>
<dbReference type="GO" id="GO:0008270">
    <property type="term" value="F:zinc ion binding"/>
    <property type="evidence" value="ECO:0007669"/>
    <property type="project" value="UniProtKB-KW"/>
</dbReference>
<dbReference type="OrthoDB" id="5792560at2759"/>
<keyword evidence="9" id="KW-1185">Reference proteome</keyword>
<dbReference type="InterPro" id="IPR027370">
    <property type="entry name" value="Znf-RING_euk"/>
</dbReference>
<dbReference type="EMBL" id="CAJNOI010000061">
    <property type="protein sequence ID" value="CAF0975046.1"/>
    <property type="molecule type" value="Genomic_DNA"/>
</dbReference>
<evidence type="ECO:0000256" key="3">
    <source>
        <dbReference type="ARBA" id="ARBA00022833"/>
    </source>
</evidence>
<evidence type="ECO:0000313" key="9">
    <source>
        <dbReference type="Proteomes" id="UP000663832"/>
    </source>
</evidence>
<name>A0A814BUP5_9BILA</name>
<dbReference type="PROSITE" id="PS00518">
    <property type="entry name" value="ZF_RING_1"/>
    <property type="match status" value="1"/>
</dbReference>
<keyword evidence="1" id="KW-0479">Metal-binding</keyword>
<dbReference type="SMART" id="SM00184">
    <property type="entry name" value="RING"/>
    <property type="match status" value="1"/>
</dbReference>
<dbReference type="PANTHER" id="PTHR25462">
    <property type="entry name" value="BONUS, ISOFORM C-RELATED"/>
    <property type="match status" value="1"/>
</dbReference>
<feature type="domain" description="RING-type" evidence="6">
    <location>
        <begin position="20"/>
        <end position="59"/>
    </location>
</feature>
<organism evidence="7 9">
    <name type="scientific">Adineta steineri</name>
    <dbReference type="NCBI Taxonomy" id="433720"/>
    <lineage>
        <taxon>Eukaryota</taxon>
        <taxon>Metazoa</taxon>
        <taxon>Spiralia</taxon>
        <taxon>Gnathifera</taxon>
        <taxon>Rotifera</taxon>
        <taxon>Eurotatoria</taxon>
        <taxon>Bdelloidea</taxon>
        <taxon>Adinetida</taxon>
        <taxon>Adinetidae</taxon>
        <taxon>Adineta</taxon>
    </lineage>
</organism>
<dbReference type="InterPro" id="IPR013083">
    <property type="entry name" value="Znf_RING/FYVE/PHD"/>
</dbReference>
<dbReference type="Proteomes" id="UP000663877">
    <property type="component" value="Unassembled WGS sequence"/>
</dbReference>
<evidence type="ECO:0000313" key="7">
    <source>
        <dbReference type="EMBL" id="CAF0934937.1"/>
    </source>
</evidence>
<accession>A0A814BUP5</accession>
<feature type="region of interest" description="Disordered" evidence="5">
    <location>
        <begin position="115"/>
        <end position="135"/>
    </location>
</feature>
<dbReference type="EMBL" id="CAJNOM010000054">
    <property type="protein sequence ID" value="CAF0934937.1"/>
    <property type="molecule type" value="Genomic_DNA"/>
</dbReference>
<keyword evidence="2 4" id="KW-0863">Zinc-finger</keyword>
<dbReference type="AlphaFoldDB" id="A0A814BUP5"/>
<reference evidence="7" key="1">
    <citation type="submission" date="2021-02" db="EMBL/GenBank/DDBJ databases">
        <authorList>
            <person name="Nowell W R."/>
        </authorList>
    </citation>
    <scope>NUCLEOTIDE SEQUENCE</scope>
</reference>
<dbReference type="GO" id="GO:0061630">
    <property type="term" value="F:ubiquitin protein ligase activity"/>
    <property type="evidence" value="ECO:0007669"/>
    <property type="project" value="TreeGrafter"/>
</dbReference>
<evidence type="ECO:0000256" key="1">
    <source>
        <dbReference type="ARBA" id="ARBA00022723"/>
    </source>
</evidence>
<keyword evidence="3" id="KW-0862">Zinc</keyword>
<evidence type="ECO:0000256" key="5">
    <source>
        <dbReference type="SAM" id="MobiDB-lite"/>
    </source>
</evidence>
<protein>
    <recommendedName>
        <fullName evidence="6">RING-type domain-containing protein</fullName>
    </recommendedName>
</protein>